<dbReference type="GO" id="GO:0046872">
    <property type="term" value="F:metal ion binding"/>
    <property type="evidence" value="ECO:0007669"/>
    <property type="project" value="UniProtKB-KW"/>
</dbReference>
<protein>
    <submittedName>
        <fullName evidence="5">Periplasmic nitrate reductase</fullName>
        <ecNumber evidence="5">1.9.6.1</ecNumber>
    </submittedName>
</protein>
<evidence type="ECO:0000259" key="4">
    <source>
        <dbReference type="PROSITE" id="PS51669"/>
    </source>
</evidence>
<dbReference type="Pfam" id="PF00384">
    <property type="entry name" value="Molybdopterin"/>
    <property type="match status" value="1"/>
</dbReference>
<keyword evidence="5" id="KW-0560">Oxidoreductase</keyword>
<dbReference type="PANTHER" id="PTHR43742">
    <property type="entry name" value="TRIMETHYLAMINE-N-OXIDE REDUCTASE"/>
    <property type="match status" value="1"/>
</dbReference>
<gene>
    <name evidence="5" type="primary">napA</name>
    <name evidence="5" type="ORF">BBDCAPAO_00006</name>
</gene>
<dbReference type="SUPFAM" id="SSF53706">
    <property type="entry name" value="Formate dehydrogenase/DMSO reductase, domains 1-3"/>
    <property type="match status" value="1"/>
</dbReference>
<name>A0A7G9YZY5_9EURY</name>
<dbReference type="InterPro" id="IPR006963">
    <property type="entry name" value="Mopterin_OxRdtase_4Fe-4S_dom"/>
</dbReference>
<reference evidence="5" key="1">
    <citation type="submission" date="2020-06" db="EMBL/GenBank/DDBJ databases">
        <title>Unique genomic features of the anaerobic methanotrophic archaea.</title>
        <authorList>
            <person name="Chadwick G.L."/>
            <person name="Skennerton C.T."/>
            <person name="Laso-Perez R."/>
            <person name="Leu A.O."/>
            <person name="Speth D.R."/>
            <person name="Yu H."/>
            <person name="Morgan-Lang C."/>
            <person name="Hatzenpichler R."/>
            <person name="Goudeau D."/>
            <person name="Malmstrom R."/>
            <person name="Brazelton W.J."/>
            <person name="Woyke T."/>
            <person name="Hallam S.J."/>
            <person name="Tyson G.W."/>
            <person name="Wegener G."/>
            <person name="Boetius A."/>
            <person name="Orphan V."/>
        </authorList>
    </citation>
    <scope>NUCLEOTIDE SEQUENCE</scope>
</reference>
<dbReference type="Gene3D" id="3.40.50.740">
    <property type="match status" value="1"/>
</dbReference>
<dbReference type="PANTHER" id="PTHR43742:SF6">
    <property type="entry name" value="OXIDOREDUCTASE YYAE-RELATED"/>
    <property type="match status" value="1"/>
</dbReference>
<organism evidence="5">
    <name type="scientific">Candidatus Methanophagaceae archaeon ANME-1 ERB6</name>
    <dbReference type="NCBI Taxonomy" id="2759912"/>
    <lineage>
        <taxon>Archaea</taxon>
        <taxon>Methanobacteriati</taxon>
        <taxon>Methanobacteriota</taxon>
        <taxon>Stenosarchaea group</taxon>
        <taxon>Methanomicrobia</taxon>
        <taxon>Candidatus Methanophagales</taxon>
        <taxon>Candidatus Methanophagaceae</taxon>
    </lineage>
</organism>
<accession>A0A7G9YZY5</accession>
<dbReference type="AlphaFoldDB" id="A0A7G9YZY5"/>
<dbReference type="Gene3D" id="2.20.25.90">
    <property type="entry name" value="ADC-like domains"/>
    <property type="match status" value="1"/>
</dbReference>
<dbReference type="InterPro" id="IPR006656">
    <property type="entry name" value="Mopterin_OxRdtase"/>
</dbReference>
<keyword evidence="2" id="KW-0408">Iron</keyword>
<dbReference type="EMBL" id="MT631546">
    <property type="protein sequence ID" value="QNO53569.1"/>
    <property type="molecule type" value="Genomic_DNA"/>
</dbReference>
<dbReference type="EC" id="1.9.6.1" evidence="5"/>
<dbReference type="PROSITE" id="PS51669">
    <property type="entry name" value="4FE4S_MOW_BIS_MGD"/>
    <property type="match status" value="1"/>
</dbReference>
<evidence type="ECO:0000313" key="5">
    <source>
        <dbReference type="EMBL" id="QNO53569.1"/>
    </source>
</evidence>
<evidence type="ECO:0000256" key="3">
    <source>
        <dbReference type="ARBA" id="ARBA00023014"/>
    </source>
</evidence>
<sequence>MRKVKKEGVKDVTIVSDVDAHSQCKMRVEVKEGRVIEIRGDPTDPESKGELTLRGKRMMEILYAPDRLKYPMKRVGEKGEGKWKKISWDEALTTIANRLNEIKKKYGAEAIQTSPRK</sequence>
<proteinExistence type="predicted"/>
<dbReference type="Pfam" id="PF04879">
    <property type="entry name" value="Molybdop_Fe4S4"/>
    <property type="match status" value="1"/>
</dbReference>
<dbReference type="GO" id="GO:0050140">
    <property type="term" value="F:nitrate reductase (cytochrome) activity"/>
    <property type="evidence" value="ECO:0007669"/>
    <property type="project" value="UniProtKB-EC"/>
</dbReference>
<dbReference type="GO" id="GO:0051536">
    <property type="term" value="F:iron-sulfur cluster binding"/>
    <property type="evidence" value="ECO:0007669"/>
    <property type="project" value="UniProtKB-KW"/>
</dbReference>
<keyword evidence="1" id="KW-0479">Metal-binding</keyword>
<evidence type="ECO:0000256" key="2">
    <source>
        <dbReference type="ARBA" id="ARBA00023004"/>
    </source>
</evidence>
<feature type="domain" description="4Fe-4S Mo/W bis-MGD-type" evidence="4">
    <location>
        <begin position="8"/>
        <end position="66"/>
    </location>
</feature>
<keyword evidence="3" id="KW-0411">Iron-sulfur</keyword>
<dbReference type="InterPro" id="IPR050612">
    <property type="entry name" value="Prok_Mopterin_Oxidored"/>
</dbReference>
<evidence type="ECO:0000256" key="1">
    <source>
        <dbReference type="ARBA" id="ARBA00022723"/>
    </source>
</evidence>